<evidence type="ECO:0000313" key="8">
    <source>
        <dbReference type="EMBL" id="SDH94887.1"/>
    </source>
</evidence>
<dbReference type="InterPro" id="IPR000515">
    <property type="entry name" value="MetI-like"/>
</dbReference>
<evidence type="ECO:0000259" key="7">
    <source>
        <dbReference type="PROSITE" id="PS50928"/>
    </source>
</evidence>
<dbReference type="PANTHER" id="PTHR43759">
    <property type="entry name" value="TREHALOSE TRANSPORT SYSTEM PERMEASE PROTEIN SUGA"/>
    <property type="match status" value="1"/>
</dbReference>
<dbReference type="InterPro" id="IPR035906">
    <property type="entry name" value="MetI-like_sf"/>
</dbReference>
<gene>
    <name evidence="8" type="ORF">SAMN05192534_11624</name>
</gene>
<dbReference type="STRING" id="568899.SAMN05192534_11624"/>
<feature type="transmembrane region" description="Helical" evidence="6">
    <location>
        <begin position="31"/>
        <end position="56"/>
    </location>
</feature>
<reference evidence="9" key="1">
    <citation type="submission" date="2016-10" db="EMBL/GenBank/DDBJ databases">
        <authorList>
            <person name="Varghese N."/>
            <person name="Submissions S."/>
        </authorList>
    </citation>
    <scope>NUCLEOTIDE SEQUENCE [LARGE SCALE GENOMIC DNA]</scope>
    <source>
        <strain evidence="9">DSM 21632</strain>
    </source>
</reference>
<dbReference type="PROSITE" id="PS50928">
    <property type="entry name" value="ABC_TM1"/>
    <property type="match status" value="1"/>
</dbReference>
<dbReference type="GO" id="GO:0055085">
    <property type="term" value="P:transmembrane transport"/>
    <property type="evidence" value="ECO:0007669"/>
    <property type="project" value="InterPro"/>
</dbReference>
<dbReference type="SUPFAM" id="SSF161098">
    <property type="entry name" value="MetI-like"/>
    <property type="match status" value="1"/>
</dbReference>
<dbReference type="GO" id="GO:0005886">
    <property type="term" value="C:plasma membrane"/>
    <property type="evidence" value="ECO:0007669"/>
    <property type="project" value="UniProtKB-SubCell"/>
</dbReference>
<organism evidence="8 9">
    <name type="scientific">Alteribacillus persepolensis</name>
    <dbReference type="NCBI Taxonomy" id="568899"/>
    <lineage>
        <taxon>Bacteria</taxon>
        <taxon>Bacillati</taxon>
        <taxon>Bacillota</taxon>
        <taxon>Bacilli</taxon>
        <taxon>Bacillales</taxon>
        <taxon>Bacillaceae</taxon>
        <taxon>Alteribacillus</taxon>
    </lineage>
</organism>
<sequence>MSKESLADTSTSSSVQLRNNKNKRFFKKNLLPYWLLLPTISILAVLTIFPLAYSIYVSFQRFNTFGEAVGFHGVNNYADVISSITFWNSLGITLLYTAGVVAVEMVLGLALALMVSKENKVMSYLRWILIIPMMLSPLVVGIVFRLMLNADFGIVNYMLTSIGLPAVDFLGNSLTAFLSIMLVDVWQWTPMCFLIALAGLQSLPQDPYEAARLDGASKWQILRDITIPLLKPVLIVALVIRTMDALRMFDQVFVLTQGGPGRATEVISFLMYRAAMRFSDFGFATAGLFMVLVVTILLSLIMIKLLNRTEKTGGY</sequence>
<comment type="similarity">
    <text evidence="6">Belongs to the binding-protein-dependent transport system permease family.</text>
</comment>
<feature type="domain" description="ABC transmembrane type-1" evidence="7">
    <location>
        <begin position="90"/>
        <end position="302"/>
    </location>
</feature>
<keyword evidence="4 6" id="KW-1133">Transmembrane helix</keyword>
<keyword evidence="2 6" id="KW-0813">Transport</keyword>
<feature type="transmembrane region" description="Helical" evidence="6">
    <location>
        <begin position="94"/>
        <end position="115"/>
    </location>
</feature>
<dbReference type="SUPFAM" id="SSF160964">
    <property type="entry name" value="MalF N-terminal region-like"/>
    <property type="match status" value="1"/>
</dbReference>
<dbReference type="OrthoDB" id="5174895at2"/>
<evidence type="ECO:0000256" key="5">
    <source>
        <dbReference type="ARBA" id="ARBA00023136"/>
    </source>
</evidence>
<dbReference type="Pfam" id="PF00528">
    <property type="entry name" value="BPD_transp_1"/>
    <property type="match status" value="1"/>
</dbReference>
<dbReference type="AlphaFoldDB" id="A0A1G8GKQ5"/>
<evidence type="ECO:0000256" key="4">
    <source>
        <dbReference type="ARBA" id="ARBA00022989"/>
    </source>
</evidence>
<evidence type="ECO:0000256" key="3">
    <source>
        <dbReference type="ARBA" id="ARBA00022692"/>
    </source>
</evidence>
<proteinExistence type="inferred from homology"/>
<evidence type="ECO:0000313" key="9">
    <source>
        <dbReference type="Proteomes" id="UP000199163"/>
    </source>
</evidence>
<dbReference type="Proteomes" id="UP000199163">
    <property type="component" value="Unassembled WGS sequence"/>
</dbReference>
<name>A0A1G8GKQ5_9BACI</name>
<dbReference type="RefSeq" id="WP_091274454.1">
    <property type="nucleotide sequence ID" value="NZ_FNDK01000016.1"/>
</dbReference>
<keyword evidence="5 6" id="KW-0472">Membrane</keyword>
<dbReference type="Gene3D" id="1.10.3720.10">
    <property type="entry name" value="MetI-like"/>
    <property type="match status" value="1"/>
</dbReference>
<feature type="transmembrane region" description="Helical" evidence="6">
    <location>
        <begin position="127"/>
        <end position="148"/>
    </location>
</feature>
<dbReference type="PANTHER" id="PTHR43759:SF1">
    <property type="entry name" value="GLUCOSE IMPORT SYSTEM PERMEASE PROTEIN GLCT"/>
    <property type="match status" value="1"/>
</dbReference>
<evidence type="ECO:0000256" key="2">
    <source>
        <dbReference type="ARBA" id="ARBA00022448"/>
    </source>
</evidence>
<feature type="transmembrane region" description="Helical" evidence="6">
    <location>
        <begin position="281"/>
        <end position="303"/>
    </location>
</feature>
<evidence type="ECO:0000256" key="1">
    <source>
        <dbReference type="ARBA" id="ARBA00004141"/>
    </source>
</evidence>
<feature type="transmembrane region" description="Helical" evidence="6">
    <location>
        <begin position="174"/>
        <end position="200"/>
    </location>
</feature>
<accession>A0A1G8GKQ5</accession>
<keyword evidence="9" id="KW-1185">Reference proteome</keyword>
<protein>
    <submittedName>
        <fullName evidence="8">Carbohydrate ABC transporter membrane protein 1, CUT1 family</fullName>
    </submittedName>
</protein>
<dbReference type="CDD" id="cd06261">
    <property type="entry name" value="TM_PBP2"/>
    <property type="match status" value="1"/>
</dbReference>
<keyword evidence="3 6" id="KW-0812">Transmembrane</keyword>
<comment type="subcellular location">
    <subcellularLocation>
        <location evidence="6">Cell membrane</location>
        <topology evidence="6">Multi-pass membrane protein</topology>
    </subcellularLocation>
    <subcellularLocation>
        <location evidence="1">Membrane</location>
        <topology evidence="1">Multi-pass membrane protein</topology>
    </subcellularLocation>
</comment>
<evidence type="ECO:0000256" key="6">
    <source>
        <dbReference type="RuleBase" id="RU363032"/>
    </source>
</evidence>
<dbReference type="InterPro" id="IPR052730">
    <property type="entry name" value="Sugar_ABC_transporter"/>
</dbReference>
<dbReference type="EMBL" id="FNDK01000016">
    <property type="protein sequence ID" value="SDH94887.1"/>
    <property type="molecule type" value="Genomic_DNA"/>
</dbReference>